<keyword evidence="2" id="KW-1185">Reference proteome</keyword>
<organism evidence="1 2">
    <name type="scientific">Ceraceosorus bombacis</name>
    <dbReference type="NCBI Taxonomy" id="401625"/>
    <lineage>
        <taxon>Eukaryota</taxon>
        <taxon>Fungi</taxon>
        <taxon>Dikarya</taxon>
        <taxon>Basidiomycota</taxon>
        <taxon>Ustilaginomycotina</taxon>
        <taxon>Exobasidiomycetes</taxon>
        <taxon>Ceraceosorales</taxon>
        <taxon>Ceraceosoraceae</taxon>
        <taxon>Ceraceosorus</taxon>
    </lineage>
</organism>
<evidence type="ECO:0000313" key="1">
    <source>
        <dbReference type="EMBL" id="CEH17573.1"/>
    </source>
</evidence>
<accession>A0A0P1BMZ4</accession>
<proteinExistence type="predicted"/>
<sequence length="81" mass="8876">MSTTIASHANITDNVIITLNGPDLDDLSPQSLIIANDQIPRQAPAQLKQLAFVSQPSFGQQVPRQKDIFWSRTATYLGLPT</sequence>
<protein>
    <submittedName>
        <fullName evidence="1">Uncharacterized protein</fullName>
    </submittedName>
</protein>
<name>A0A0P1BMZ4_9BASI</name>
<dbReference type="EMBL" id="CCYA01000265">
    <property type="protein sequence ID" value="CEH17573.1"/>
    <property type="molecule type" value="Genomic_DNA"/>
</dbReference>
<dbReference type="Proteomes" id="UP000054845">
    <property type="component" value="Unassembled WGS sequence"/>
</dbReference>
<dbReference type="AlphaFoldDB" id="A0A0P1BMZ4"/>
<evidence type="ECO:0000313" key="2">
    <source>
        <dbReference type="Proteomes" id="UP000054845"/>
    </source>
</evidence>
<reference evidence="1 2" key="1">
    <citation type="submission" date="2014-09" db="EMBL/GenBank/DDBJ databases">
        <authorList>
            <person name="Magalhaes I.L.F."/>
            <person name="Oliveira U."/>
            <person name="Santos F.R."/>
            <person name="Vidigal T.H.D.A."/>
            <person name="Brescovit A.D."/>
            <person name="Santos A.J."/>
        </authorList>
    </citation>
    <scope>NUCLEOTIDE SEQUENCE [LARGE SCALE GENOMIC DNA]</scope>
</reference>